<dbReference type="GO" id="GO:0016627">
    <property type="term" value="F:oxidoreductase activity, acting on the CH-CH group of donors"/>
    <property type="evidence" value="ECO:0007669"/>
    <property type="project" value="InterPro"/>
</dbReference>
<dbReference type="Pfam" id="PF02771">
    <property type="entry name" value="Acyl-CoA_dh_N"/>
    <property type="match status" value="1"/>
</dbReference>
<dbReference type="Pfam" id="PF00441">
    <property type="entry name" value="Acyl-CoA_dh_1"/>
    <property type="match status" value="1"/>
</dbReference>
<comment type="similarity">
    <text evidence="2">Belongs to the acyl-CoA dehydrogenase family.</text>
</comment>
<evidence type="ECO:0000259" key="7">
    <source>
        <dbReference type="Pfam" id="PF02770"/>
    </source>
</evidence>
<evidence type="ECO:0000313" key="10">
    <source>
        <dbReference type="EMBL" id="CAB5027104.1"/>
    </source>
</evidence>
<dbReference type="AlphaFoldDB" id="A0A6J7REA2"/>
<evidence type="ECO:0000256" key="1">
    <source>
        <dbReference type="ARBA" id="ARBA00001974"/>
    </source>
</evidence>
<dbReference type="Gene3D" id="2.40.110.10">
    <property type="entry name" value="Butyryl-CoA Dehydrogenase, subunit A, domain 2"/>
    <property type="match status" value="1"/>
</dbReference>
<dbReference type="PANTHER" id="PTHR43292">
    <property type="entry name" value="ACYL-COA DEHYDROGENASE"/>
    <property type="match status" value="1"/>
</dbReference>
<feature type="domain" description="Acyl-CoA dehydrogenase/oxidase N-terminal" evidence="8">
    <location>
        <begin position="7"/>
        <end position="124"/>
    </location>
</feature>
<dbReference type="InterPro" id="IPR013786">
    <property type="entry name" value="AcylCoA_DH/ox_N"/>
</dbReference>
<dbReference type="Pfam" id="PF02770">
    <property type="entry name" value="Acyl-CoA_dh_M"/>
    <property type="match status" value="1"/>
</dbReference>
<comment type="cofactor">
    <cofactor evidence="1">
        <name>FAD</name>
        <dbReference type="ChEBI" id="CHEBI:57692"/>
    </cofactor>
</comment>
<dbReference type="InterPro" id="IPR009075">
    <property type="entry name" value="AcylCo_DH/oxidase_C"/>
</dbReference>
<evidence type="ECO:0000313" key="9">
    <source>
        <dbReference type="EMBL" id="CAB4725358.1"/>
    </source>
</evidence>
<gene>
    <name evidence="9" type="ORF">UFOPK2683_00941</name>
    <name evidence="10" type="ORF">UFOPK4121_01036</name>
</gene>
<protein>
    <submittedName>
        <fullName evidence="10">Unannotated protein</fullName>
    </submittedName>
</protein>
<dbReference type="SUPFAM" id="SSF47203">
    <property type="entry name" value="Acyl-CoA dehydrogenase C-terminal domain-like"/>
    <property type="match status" value="1"/>
</dbReference>
<dbReference type="InterPro" id="IPR006091">
    <property type="entry name" value="Acyl-CoA_Oxase/DH_mid-dom"/>
</dbReference>
<feature type="domain" description="Acyl-CoA oxidase/dehydrogenase middle" evidence="7">
    <location>
        <begin position="129"/>
        <end position="221"/>
    </location>
</feature>
<evidence type="ECO:0000256" key="5">
    <source>
        <dbReference type="ARBA" id="ARBA00023002"/>
    </source>
</evidence>
<proteinExistence type="inferred from homology"/>
<dbReference type="InterPro" id="IPR009100">
    <property type="entry name" value="AcylCoA_DH/oxidase_NM_dom_sf"/>
</dbReference>
<dbReference type="EMBL" id="CAFBPQ010000031">
    <property type="protein sequence ID" value="CAB5027104.1"/>
    <property type="molecule type" value="Genomic_DNA"/>
</dbReference>
<feature type="domain" description="Acyl-CoA dehydrogenase/oxidase C-terminal" evidence="6">
    <location>
        <begin position="235"/>
        <end position="399"/>
    </location>
</feature>
<dbReference type="InterPro" id="IPR037069">
    <property type="entry name" value="AcylCoA_DH/ox_N_sf"/>
</dbReference>
<evidence type="ECO:0000256" key="4">
    <source>
        <dbReference type="ARBA" id="ARBA00022827"/>
    </source>
</evidence>
<dbReference type="EMBL" id="CAEZYK010000048">
    <property type="protein sequence ID" value="CAB4725358.1"/>
    <property type="molecule type" value="Genomic_DNA"/>
</dbReference>
<keyword evidence="5" id="KW-0560">Oxidoreductase</keyword>
<name>A0A6J7REA2_9ZZZZ</name>
<dbReference type="PANTHER" id="PTHR43292:SF3">
    <property type="entry name" value="ACYL-COA DEHYDROGENASE FADE29"/>
    <property type="match status" value="1"/>
</dbReference>
<reference evidence="10" key="1">
    <citation type="submission" date="2020-05" db="EMBL/GenBank/DDBJ databases">
        <authorList>
            <person name="Chiriac C."/>
            <person name="Salcher M."/>
            <person name="Ghai R."/>
            <person name="Kavagutti S V."/>
        </authorList>
    </citation>
    <scope>NUCLEOTIDE SEQUENCE</scope>
</reference>
<dbReference type="FunFam" id="2.40.110.10:FF:000011">
    <property type="entry name" value="Acyl-CoA dehydrogenase FadE34"/>
    <property type="match status" value="1"/>
</dbReference>
<dbReference type="GO" id="GO:0050660">
    <property type="term" value="F:flavin adenine dinucleotide binding"/>
    <property type="evidence" value="ECO:0007669"/>
    <property type="project" value="InterPro"/>
</dbReference>
<accession>A0A6J7REA2</accession>
<sequence>MDFIDSPTEAAFRTEIKDWLNENLKGDFAELGGRGGPADEHGWDIRIEWEKLLGKDRWLGLTWPIEYGGRNASFSEQIIFSEEYALANAPARVSFFGEGLFAPTLLAYGTDEQKRRFLPKIQSVEELWCQGYSEPDAGSDLANVKTKGVLDGDQWVVNGQKVWTTLAHRAQWCFCITRTDPDSQGHQGLSYLLIPMDQPGVEVRPLVQMTGTAEFNEVFFADARTDAGNVLGAVGDGWKVAMATLGFERGTAFLSQQLAFARELEEIIALAQANEVAADPVIRQELADSYVGVQIMKYNGLRMLTSLVKSGVLGPEASIGKLYWSNWHRTLGERAMRVMGSAATLIEPTKGDGPSIGQESGPRAYDLNELQRIFMFSRSETIYAGSSEIQRNIIGERVLGLPREPK</sequence>
<dbReference type="InterPro" id="IPR046373">
    <property type="entry name" value="Acyl-CoA_Oxase/DH_mid-dom_sf"/>
</dbReference>
<evidence type="ECO:0000259" key="6">
    <source>
        <dbReference type="Pfam" id="PF00441"/>
    </source>
</evidence>
<dbReference type="Gene3D" id="1.20.140.10">
    <property type="entry name" value="Butyryl-CoA Dehydrogenase, subunit A, domain 3"/>
    <property type="match status" value="1"/>
</dbReference>
<dbReference type="SUPFAM" id="SSF56645">
    <property type="entry name" value="Acyl-CoA dehydrogenase NM domain-like"/>
    <property type="match status" value="1"/>
</dbReference>
<keyword evidence="4" id="KW-0274">FAD</keyword>
<dbReference type="InterPro" id="IPR036250">
    <property type="entry name" value="AcylCo_DH-like_C"/>
</dbReference>
<dbReference type="GO" id="GO:0005886">
    <property type="term" value="C:plasma membrane"/>
    <property type="evidence" value="ECO:0007669"/>
    <property type="project" value="TreeGrafter"/>
</dbReference>
<evidence type="ECO:0000259" key="8">
    <source>
        <dbReference type="Pfam" id="PF02771"/>
    </source>
</evidence>
<dbReference type="InterPro" id="IPR052161">
    <property type="entry name" value="Mycobact_Acyl-CoA_DH"/>
</dbReference>
<organism evidence="10">
    <name type="scientific">freshwater metagenome</name>
    <dbReference type="NCBI Taxonomy" id="449393"/>
    <lineage>
        <taxon>unclassified sequences</taxon>
        <taxon>metagenomes</taxon>
        <taxon>ecological metagenomes</taxon>
    </lineage>
</organism>
<evidence type="ECO:0000256" key="3">
    <source>
        <dbReference type="ARBA" id="ARBA00022630"/>
    </source>
</evidence>
<dbReference type="Gene3D" id="1.10.540.10">
    <property type="entry name" value="Acyl-CoA dehydrogenase/oxidase, N-terminal domain"/>
    <property type="match status" value="1"/>
</dbReference>
<evidence type="ECO:0000256" key="2">
    <source>
        <dbReference type="ARBA" id="ARBA00009347"/>
    </source>
</evidence>
<keyword evidence="3" id="KW-0285">Flavoprotein</keyword>